<evidence type="ECO:0000256" key="1">
    <source>
        <dbReference type="SAM" id="Phobius"/>
    </source>
</evidence>
<evidence type="ECO:0000313" key="3">
    <source>
        <dbReference type="Proteomes" id="UP001189624"/>
    </source>
</evidence>
<dbReference type="AlphaFoldDB" id="A0AA86VI25"/>
<feature type="transmembrane region" description="Helical" evidence="1">
    <location>
        <begin position="57"/>
        <end position="75"/>
    </location>
</feature>
<dbReference type="Gramene" id="rna-AYBTSS11_LOCUS16601">
    <property type="protein sequence ID" value="CAJ1956322.1"/>
    <property type="gene ID" value="gene-AYBTSS11_LOCUS16601"/>
</dbReference>
<keyword evidence="1" id="KW-0472">Membrane</keyword>
<accession>A0AA86VI25</accession>
<gene>
    <name evidence="2" type="ORF">AYBTSS11_LOCUS16601</name>
</gene>
<sequence>MGSMETEPLVSAFSAVEEIPRSNSKHASDGEVEKILSDDTVPFLHRMGSAALVELRLLFFLAAPAVVVYLINYVMSMSTQIFSGHLGNLELAAASLGNTGIQIFAYGLMVSTLISDPILFHLNYHV</sequence>
<keyword evidence="1" id="KW-0812">Transmembrane</keyword>
<name>A0AA86VI25_9FABA</name>
<evidence type="ECO:0000313" key="2">
    <source>
        <dbReference type="EMBL" id="CAJ1956322.1"/>
    </source>
</evidence>
<keyword evidence="1" id="KW-1133">Transmembrane helix</keyword>
<reference evidence="2" key="1">
    <citation type="submission" date="2023-10" db="EMBL/GenBank/DDBJ databases">
        <authorList>
            <person name="Domelevo Entfellner J.-B."/>
        </authorList>
    </citation>
    <scope>NUCLEOTIDE SEQUENCE</scope>
</reference>
<proteinExistence type="predicted"/>
<keyword evidence="3" id="KW-1185">Reference proteome</keyword>
<dbReference type="EMBL" id="OY731402">
    <property type="protein sequence ID" value="CAJ1956322.1"/>
    <property type="molecule type" value="Genomic_DNA"/>
</dbReference>
<protein>
    <submittedName>
        <fullName evidence="2">Uncharacterized protein</fullName>
    </submittedName>
</protein>
<organism evidence="2 3">
    <name type="scientific">Sphenostylis stenocarpa</name>
    <dbReference type="NCBI Taxonomy" id="92480"/>
    <lineage>
        <taxon>Eukaryota</taxon>
        <taxon>Viridiplantae</taxon>
        <taxon>Streptophyta</taxon>
        <taxon>Embryophyta</taxon>
        <taxon>Tracheophyta</taxon>
        <taxon>Spermatophyta</taxon>
        <taxon>Magnoliopsida</taxon>
        <taxon>eudicotyledons</taxon>
        <taxon>Gunneridae</taxon>
        <taxon>Pentapetalae</taxon>
        <taxon>rosids</taxon>
        <taxon>fabids</taxon>
        <taxon>Fabales</taxon>
        <taxon>Fabaceae</taxon>
        <taxon>Papilionoideae</taxon>
        <taxon>50 kb inversion clade</taxon>
        <taxon>NPAAA clade</taxon>
        <taxon>indigoferoid/millettioid clade</taxon>
        <taxon>Phaseoleae</taxon>
        <taxon>Sphenostylis</taxon>
    </lineage>
</organism>
<dbReference type="Proteomes" id="UP001189624">
    <property type="component" value="Chromosome 5"/>
</dbReference>